<comment type="similarity">
    <text evidence="2">Belongs to the bacterial sugar transferase family.</text>
</comment>
<dbReference type="Proteomes" id="UP000031465">
    <property type="component" value="Unassembled WGS sequence"/>
</dbReference>
<evidence type="ECO:0000256" key="6">
    <source>
        <dbReference type="ARBA" id="ARBA00022989"/>
    </source>
</evidence>
<keyword evidence="5 8" id="KW-0812">Transmembrane</keyword>
<dbReference type="EMBL" id="JSAN01000073">
    <property type="protein sequence ID" value="KIC71781.1"/>
    <property type="molecule type" value="Genomic_DNA"/>
</dbReference>
<evidence type="ECO:0000259" key="9">
    <source>
        <dbReference type="Pfam" id="PF02397"/>
    </source>
</evidence>
<keyword evidence="6 8" id="KW-1133">Transmembrane helix</keyword>
<evidence type="ECO:0000256" key="7">
    <source>
        <dbReference type="ARBA" id="ARBA00023136"/>
    </source>
</evidence>
<accession>A0A0C1JMI8</accession>
<evidence type="ECO:0000256" key="2">
    <source>
        <dbReference type="ARBA" id="ARBA00006464"/>
    </source>
</evidence>
<name>A0A0C1JMI8_9BACT</name>
<evidence type="ECO:0000256" key="4">
    <source>
        <dbReference type="ARBA" id="ARBA00022679"/>
    </source>
</evidence>
<evidence type="ECO:0000256" key="3">
    <source>
        <dbReference type="ARBA" id="ARBA00022475"/>
    </source>
</evidence>
<evidence type="ECO:0000256" key="8">
    <source>
        <dbReference type="SAM" id="Phobius"/>
    </source>
</evidence>
<comment type="caution">
    <text evidence="10">The sequence shown here is derived from an EMBL/GenBank/DDBJ whole genome shotgun (WGS) entry which is preliminary data.</text>
</comment>
<dbReference type="Pfam" id="PF02397">
    <property type="entry name" value="Bac_transf"/>
    <property type="match status" value="1"/>
</dbReference>
<organism evidence="10 11">
    <name type="scientific">Candidatus Protochlamydia amoebophila</name>
    <dbReference type="NCBI Taxonomy" id="362787"/>
    <lineage>
        <taxon>Bacteria</taxon>
        <taxon>Pseudomonadati</taxon>
        <taxon>Chlamydiota</taxon>
        <taxon>Chlamydiia</taxon>
        <taxon>Parachlamydiales</taxon>
        <taxon>Parachlamydiaceae</taxon>
        <taxon>Candidatus Protochlamydia</taxon>
    </lineage>
</organism>
<gene>
    <name evidence="10" type="primary">amsG</name>
    <name evidence="10" type="ORF">DB44_DA00350</name>
</gene>
<evidence type="ECO:0000256" key="1">
    <source>
        <dbReference type="ARBA" id="ARBA00004236"/>
    </source>
</evidence>
<keyword evidence="7 8" id="KW-0472">Membrane</keyword>
<evidence type="ECO:0000256" key="5">
    <source>
        <dbReference type="ARBA" id="ARBA00022692"/>
    </source>
</evidence>
<reference evidence="10 11" key="1">
    <citation type="journal article" date="2014" name="Mol. Biol. Evol.">
        <title>Massive expansion of Ubiquitination-related gene families within the Chlamydiae.</title>
        <authorList>
            <person name="Domman D."/>
            <person name="Collingro A."/>
            <person name="Lagkouvardos I."/>
            <person name="Gehre L."/>
            <person name="Weinmaier T."/>
            <person name="Rattei T."/>
            <person name="Subtil A."/>
            <person name="Horn M."/>
        </authorList>
    </citation>
    <scope>NUCLEOTIDE SEQUENCE [LARGE SCALE GENOMIC DNA]</scope>
    <source>
        <strain evidence="10 11">EI2</strain>
    </source>
</reference>
<feature type="transmembrane region" description="Helical" evidence="8">
    <location>
        <begin position="20"/>
        <end position="46"/>
    </location>
</feature>
<dbReference type="PANTHER" id="PTHR30576:SF4">
    <property type="entry name" value="UNDECAPRENYL-PHOSPHATE GALACTOSE PHOSPHOTRANSFERASE"/>
    <property type="match status" value="1"/>
</dbReference>
<dbReference type="PATRIC" id="fig|362787.3.peg.1234"/>
<dbReference type="PANTHER" id="PTHR30576">
    <property type="entry name" value="COLANIC BIOSYNTHESIS UDP-GLUCOSE LIPID CARRIER TRANSFERASE"/>
    <property type="match status" value="1"/>
</dbReference>
<dbReference type="OMA" id="HIWAYMA"/>
<dbReference type="RefSeq" id="WP_011176242.1">
    <property type="nucleotide sequence ID" value="NZ_JSAN01000073.1"/>
</dbReference>
<evidence type="ECO:0000313" key="10">
    <source>
        <dbReference type="EMBL" id="KIC71781.1"/>
    </source>
</evidence>
<dbReference type="EC" id="2.-.-.-" evidence="10"/>
<dbReference type="GO" id="GO:0005886">
    <property type="term" value="C:plasma membrane"/>
    <property type="evidence" value="ECO:0007669"/>
    <property type="project" value="UniProtKB-SubCell"/>
</dbReference>
<feature type="domain" description="Bacterial sugar transferase" evidence="9">
    <location>
        <begin position="18"/>
        <end position="211"/>
    </location>
</feature>
<keyword evidence="4 10" id="KW-0808">Transferase</keyword>
<keyword evidence="3" id="KW-1003">Cell membrane</keyword>
<sequence length="217" mass="25080">MNSVSSAHSYQIRHYPLKRIFDITFSIFCLLLGVPIFLTIALAVWLTSPGKIIYSHERIGRGGKSFRCYKFRTMYQDADQRLKDILNENSHLKKEWNNCFKLKNDPRITSIGNFLRKTSLDELPQFWNVLKGDLSVVGPRPIVQAEVDKYLGLKAYKILSIRPGLTGPWQVSGRSDINCYQKRILLDEYYVDHRSMVLDLKLIAKTIPTMLFSKGAY</sequence>
<evidence type="ECO:0000313" key="11">
    <source>
        <dbReference type="Proteomes" id="UP000031465"/>
    </source>
</evidence>
<dbReference type="AlphaFoldDB" id="A0A0C1JMI8"/>
<dbReference type="GO" id="GO:0016780">
    <property type="term" value="F:phosphotransferase activity, for other substituted phosphate groups"/>
    <property type="evidence" value="ECO:0007669"/>
    <property type="project" value="TreeGrafter"/>
</dbReference>
<protein>
    <submittedName>
        <fullName evidence="10">UDP-galactose-lipid carrier transferase</fullName>
        <ecNumber evidence="10">2.-.-.-</ecNumber>
    </submittedName>
</protein>
<proteinExistence type="inferred from homology"/>
<comment type="subcellular location">
    <subcellularLocation>
        <location evidence="1">Cell membrane</location>
    </subcellularLocation>
</comment>
<dbReference type="InterPro" id="IPR003362">
    <property type="entry name" value="Bact_transf"/>
</dbReference>